<comment type="caution">
    <text evidence="2">The sequence shown here is derived from an EMBL/GenBank/DDBJ whole genome shotgun (WGS) entry which is preliminary data.</text>
</comment>
<name>A0ABD5P9A4_9EURY</name>
<gene>
    <name evidence="2" type="ORF">ACFO0N_03615</name>
</gene>
<dbReference type="InterPro" id="IPR055944">
    <property type="entry name" value="DUF7522"/>
</dbReference>
<keyword evidence="3" id="KW-1185">Reference proteome</keyword>
<dbReference type="Proteomes" id="UP001595921">
    <property type="component" value="Unassembled WGS sequence"/>
</dbReference>
<reference evidence="2 3" key="1">
    <citation type="journal article" date="2019" name="Int. J. Syst. Evol. Microbiol.">
        <title>The Global Catalogue of Microorganisms (GCM) 10K type strain sequencing project: providing services to taxonomists for standard genome sequencing and annotation.</title>
        <authorList>
            <consortium name="The Broad Institute Genomics Platform"/>
            <consortium name="The Broad Institute Genome Sequencing Center for Infectious Disease"/>
            <person name="Wu L."/>
            <person name="Ma J."/>
        </authorList>
    </citation>
    <scope>NUCLEOTIDE SEQUENCE [LARGE SCALE GENOMIC DNA]</scope>
    <source>
        <strain evidence="2 3">CGMCC 1.12553</strain>
    </source>
</reference>
<evidence type="ECO:0000256" key="1">
    <source>
        <dbReference type="SAM" id="MobiDB-lite"/>
    </source>
</evidence>
<dbReference type="AlphaFoldDB" id="A0ABD5P9A4"/>
<dbReference type="RefSeq" id="WP_267621800.1">
    <property type="nucleotide sequence ID" value="NZ_JAODIW010000006.1"/>
</dbReference>
<feature type="region of interest" description="Disordered" evidence="1">
    <location>
        <begin position="46"/>
        <end position="65"/>
    </location>
</feature>
<evidence type="ECO:0000313" key="2">
    <source>
        <dbReference type="EMBL" id="MFC4357034.1"/>
    </source>
</evidence>
<accession>A0ABD5P9A4</accession>
<sequence length="132" mass="14656">MENREELAERLQAEIPEGLRAVVSYETTTDVFQDSGQYQLLYLESDTEETNSRETDAEAVMASTGMESLGRTIREHRDGHEELVSVVKTFAEVTEVYFFLGEGEGVALALDPDVFISGSPLMDACLDVLDLD</sequence>
<proteinExistence type="predicted"/>
<dbReference type="Pfam" id="PF24366">
    <property type="entry name" value="DUF7522"/>
    <property type="match status" value="1"/>
</dbReference>
<protein>
    <recommendedName>
        <fullName evidence="4">Roadblock/LAMTOR2 domain-containing protein</fullName>
    </recommendedName>
</protein>
<organism evidence="2 3">
    <name type="scientific">Halobium salinum</name>
    <dbReference type="NCBI Taxonomy" id="1364940"/>
    <lineage>
        <taxon>Archaea</taxon>
        <taxon>Methanobacteriati</taxon>
        <taxon>Methanobacteriota</taxon>
        <taxon>Stenosarchaea group</taxon>
        <taxon>Halobacteria</taxon>
        <taxon>Halobacteriales</taxon>
        <taxon>Haloferacaceae</taxon>
        <taxon>Halobium</taxon>
    </lineage>
</organism>
<evidence type="ECO:0008006" key="4">
    <source>
        <dbReference type="Google" id="ProtNLM"/>
    </source>
</evidence>
<evidence type="ECO:0000313" key="3">
    <source>
        <dbReference type="Proteomes" id="UP001595921"/>
    </source>
</evidence>
<dbReference type="EMBL" id="JBHSDS010000003">
    <property type="protein sequence ID" value="MFC4357034.1"/>
    <property type="molecule type" value="Genomic_DNA"/>
</dbReference>